<keyword evidence="1" id="KW-0812">Transmembrane</keyword>
<dbReference type="PROSITE" id="PS51257">
    <property type="entry name" value="PROKAR_LIPOPROTEIN"/>
    <property type="match status" value="1"/>
</dbReference>
<dbReference type="Proteomes" id="UP001477672">
    <property type="component" value="Unassembled WGS sequence"/>
</dbReference>
<keyword evidence="1" id="KW-1133">Transmembrane helix</keyword>
<evidence type="ECO:0008006" key="4">
    <source>
        <dbReference type="Google" id="ProtNLM"/>
    </source>
</evidence>
<evidence type="ECO:0000256" key="1">
    <source>
        <dbReference type="SAM" id="Phobius"/>
    </source>
</evidence>
<protein>
    <recommendedName>
        <fullName evidence="4">DUF304 domain-containing protein</fullName>
    </recommendedName>
</protein>
<dbReference type="RefSeq" id="WP_349216944.1">
    <property type="nucleotide sequence ID" value="NZ_JBBMFA010000111.1"/>
</dbReference>
<dbReference type="EMBL" id="JBBMFA010000111">
    <property type="protein sequence ID" value="MEQ2521494.1"/>
    <property type="molecule type" value="Genomic_DNA"/>
</dbReference>
<evidence type="ECO:0000313" key="2">
    <source>
        <dbReference type="EMBL" id="MEQ2521494.1"/>
    </source>
</evidence>
<comment type="caution">
    <text evidence="2">The sequence shown here is derived from an EMBL/GenBank/DDBJ whole genome shotgun (WGS) entry which is preliminary data.</text>
</comment>
<organism evidence="2 3">
    <name type="scientific">Ruthenibacterium intestinale</name>
    <dbReference type="NCBI Taxonomy" id="3133163"/>
    <lineage>
        <taxon>Bacteria</taxon>
        <taxon>Bacillati</taxon>
        <taxon>Bacillota</taxon>
        <taxon>Clostridia</taxon>
        <taxon>Eubacteriales</taxon>
        <taxon>Oscillospiraceae</taxon>
        <taxon>Ruthenibacterium</taxon>
    </lineage>
</organism>
<feature type="transmembrane region" description="Helical" evidence="1">
    <location>
        <begin position="43"/>
        <end position="61"/>
    </location>
</feature>
<feature type="transmembrane region" description="Helical" evidence="1">
    <location>
        <begin position="15"/>
        <end position="36"/>
    </location>
</feature>
<proteinExistence type="predicted"/>
<gene>
    <name evidence="2" type="ORF">WMO24_13820</name>
</gene>
<keyword evidence="1" id="KW-0472">Membrane</keyword>
<keyword evidence="3" id="KW-1185">Reference proteome</keyword>
<reference evidence="2 3" key="1">
    <citation type="submission" date="2024-03" db="EMBL/GenBank/DDBJ databases">
        <title>Human intestinal bacterial collection.</title>
        <authorList>
            <person name="Pauvert C."/>
            <person name="Hitch T.C.A."/>
            <person name="Clavel T."/>
        </authorList>
    </citation>
    <scope>NUCLEOTIDE SEQUENCE [LARGE SCALE GENOMIC DNA]</scope>
    <source>
        <strain evidence="2 3">CLA-JM-H11</strain>
    </source>
</reference>
<accession>A0ABV1GI32</accession>
<evidence type="ECO:0000313" key="3">
    <source>
        <dbReference type="Proteomes" id="UP001477672"/>
    </source>
</evidence>
<name>A0ABV1GI32_9FIRM</name>
<sequence>MNKLKELPPPLTRQIVFRFVGAGLSLFACICSFLLYGEPYLSISLLAIALVVGISGAWFYYTVATGQYVVVEGRCQKVEQTYLFRKNKSVYVFADPHTIKVVPHRRNMEVQVGDMLRFYIASRTPVYHADHCEVLSGYMAMEILKGADK</sequence>